<feature type="domain" description="F5/8 type C" evidence="4">
    <location>
        <begin position="320"/>
        <end position="469"/>
    </location>
</feature>
<dbReference type="PANTHER" id="PTHR21461">
    <property type="entry name" value="GLYCOSYLTRANSFERASE FAMILY 92 PROTEIN"/>
    <property type="match status" value="1"/>
</dbReference>
<evidence type="ECO:0000313" key="5">
    <source>
        <dbReference type="EMBL" id="QDH16984.1"/>
    </source>
</evidence>
<evidence type="ECO:0000259" key="4">
    <source>
        <dbReference type="PROSITE" id="PS50022"/>
    </source>
</evidence>
<dbReference type="Gene3D" id="2.60.120.260">
    <property type="entry name" value="Galactose-binding domain-like"/>
    <property type="match status" value="1"/>
</dbReference>
<protein>
    <submittedName>
        <fullName evidence="5">Fucolectin tachylectin-4 pentraxin-1</fullName>
    </submittedName>
</protein>
<keyword evidence="6" id="KW-1185">Reference proteome</keyword>
<reference evidence="5 6" key="1">
    <citation type="submission" date="2019-03" db="EMBL/GenBank/DDBJ databases">
        <title>The complete genome sequence of Swingsia samuiensis NBRC107927(T).</title>
        <authorList>
            <person name="Chua K.-O."/>
            <person name="Chan K.-G."/>
            <person name="See-Too W.-S."/>
        </authorList>
    </citation>
    <scope>NUCLEOTIDE SEQUENCE [LARGE SCALE GENOMIC DNA]</scope>
    <source>
        <strain evidence="5 6">AH83</strain>
    </source>
</reference>
<organism evidence="5 6">
    <name type="scientific">Swingsia samuiensis</name>
    <dbReference type="NCBI Taxonomy" id="1293412"/>
    <lineage>
        <taxon>Bacteria</taxon>
        <taxon>Pseudomonadati</taxon>
        <taxon>Pseudomonadota</taxon>
        <taxon>Alphaproteobacteria</taxon>
        <taxon>Acetobacterales</taxon>
        <taxon>Acetobacteraceae</taxon>
        <taxon>Swingsia</taxon>
    </lineage>
</organism>
<dbReference type="RefSeq" id="WP_141460480.1">
    <property type="nucleotide sequence ID" value="NZ_CP038141.1"/>
</dbReference>
<keyword evidence="3" id="KW-1133">Transmembrane helix</keyword>
<comment type="subcellular location">
    <subcellularLocation>
        <location evidence="1">Membrane</location>
        <topology evidence="1">Single-pass membrane protein</topology>
    </subcellularLocation>
</comment>
<evidence type="ECO:0000256" key="3">
    <source>
        <dbReference type="ARBA" id="ARBA00022989"/>
    </source>
</evidence>
<evidence type="ECO:0000256" key="2">
    <source>
        <dbReference type="ARBA" id="ARBA00022692"/>
    </source>
</evidence>
<evidence type="ECO:0000256" key="1">
    <source>
        <dbReference type="ARBA" id="ARBA00004167"/>
    </source>
</evidence>
<proteinExistence type="predicted"/>
<dbReference type="Pfam" id="PF00754">
    <property type="entry name" value="F5_F8_type_C"/>
    <property type="match status" value="1"/>
</dbReference>
<dbReference type="GO" id="GO:0005737">
    <property type="term" value="C:cytoplasm"/>
    <property type="evidence" value="ECO:0007669"/>
    <property type="project" value="TreeGrafter"/>
</dbReference>
<name>A0A4Y6UIU1_9PROT</name>
<dbReference type="OrthoDB" id="1997677at2"/>
<dbReference type="PANTHER" id="PTHR21461:SF69">
    <property type="entry name" value="GLYCOSYLTRANSFERASE FAMILY 92 PROTEIN"/>
    <property type="match status" value="1"/>
</dbReference>
<dbReference type="PROSITE" id="PS50022">
    <property type="entry name" value="FA58C_3"/>
    <property type="match status" value="1"/>
</dbReference>
<dbReference type="GO" id="GO:0016757">
    <property type="term" value="F:glycosyltransferase activity"/>
    <property type="evidence" value="ECO:0007669"/>
    <property type="project" value="TreeGrafter"/>
</dbReference>
<dbReference type="GO" id="GO:0016020">
    <property type="term" value="C:membrane"/>
    <property type="evidence" value="ECO:0007669"/>
    <property type="project" value="UniProtKB-SubCell"/>
</dbReference>
<gene>
    <name evidence="5" type="ORF">E3D00_04965</name>
</gene>
<keyword evidence="2" id="KW-0812">Transmembrane</keyword>
<accession>A0A4Y6UIU1</accession>
<dbReference type="SUPFAM" id="SSF49785">
    <property type="entry name" value="Galactose-binding domain-like"/>
    <property type="match status" value="1"/>
</dbReference>
<dbReference type="InterPro" id="IPR008979">
    <property type="entry name" value="Galactose-bd-like_sf"/>
</dbReference>
<dbReference type="Pfam" id="PF13704">
    <property type="entry name" value="Glyco_tranf_2_4"/>
    <property type="match status" value="1"/>
</dbReference>
<evidence type="ECO:0000313" key="6">
    <source>
        <dbReference type="Proteomes" id="UP000316313"/>
    </source>
</evidence>
<dbReference type="InterPro" id="IPR000421">
    <property type="entry name" value="FA58C"/>
</dbReference>
<sequence length="472" mass="55552">MDDLINYKQTPKAVAQNKGEWPSPKYKYSIVTTARWETAYIKEWIAYHLSIGFEHFYIYCNDDDPSELYRELSPLIIEKNSKITFLHYGIKGAQYQMFLHYLYNYSHETKWYIFLDVDEFICLKGVNNIRKFVEHHVKKYNDFDALYFNWSLYGTSGFKKRPKGDVLNNYTHREEGLSPLTKILTKARAFSYREFFLKPHEAIHHNIMNVSPDMRGINVLGADMRNYYDDFPNRIWAYLKDGDNMQQILDVGYIAHFNVKSEQDFELRYNRGVAGNFIQQKQWISMNQLERNIFLTLTNKVEDRYLSDYWTALSNSHKKCVFPLPKWPLISDYGSVTQSSTVFPISVEEDAEQVFSGNIGNYPANHTKQENDPWWQVDLENRHIIHQVRVFNRLDDVVERIANLAFFSSDDGETWTEFYSKRDGIPFGGADGTPLIWTSDEGIPLRFLKIVVLGNDTYLHFTQIQIYGNRVA</sequence>
<dbReference type="EMBL" id="CP038141">
    <property type="protein sequence ID" value="QDH16984.1"/>
    <property type="molecule type" value="Genomic_DNA"/>
</dbReference>
<dbReference type="AlphaFoldDB" id="A0A4Y6UIU1"/>
<dbReference type="Proteomes" id="UP000316313">
    <property type="component" value="Chromosome"/>
</dbReference>
<keyword evidence="3" id="KW-0472">Membrane</keyword>
<dbReference type="KEGG" id="ssam:E3D00_04965"/>